<gene>
    <name evidence="1" type="ORF">SI7747_09011193</name>
    <name evidence="2" type="ORF">SI8410_09012084</name>
</gene>
<proteinExistence type="predicted"/>
<sequence length="55" mass="6147">MTLGPTREVNRRDEGALHETALRYPGAIISFYAAGKVARACPHSQSHWPEIIRSK</sequence>
<protein>
    <submittedName>
        <fullName evidence="2">Uncharacterized protein</fullName>
    </submittedName>
</protein>
<dbReference type="Proteomes" id="UP000663760">
    <property type="component" value="Chromosome 9"/>
</dbReference>
<evidence type="ECO:0000313" key="1">
    <source>
        <dbReference type="EMBL" id="CAA2625427.1"/>
    </source>
</evidence>
<evidence type="ECO:0000313" key="2">
    <source>
        <dbReference type="EMBL" id="CAA7401406.1"/>
    </source>
</evidence>
<accession>A0A7I8KVP6</accession>
<name>A0A7I8KVP6_SPIIN</name>
<reference evidence="2" key="1">
    <citation type="submission" date="2020-02" db="EMBL/GenBank/DDBJ databases">
        <authorList>
            <person name="Scholz U."/>
            <person name="Mascher M."/>
            <person name="Fiebig A."/>
        </authorList>
    </citation>
    <scope>NUCLEOTIDE SEQUENCE</scope>
</reference>
<dbReference type="EMBL" id="LR746272">
    <property type="protein sequence ID" value="CAA7401406.1"/>
    <property type="molecule type" value="Genomic_DNA"/>
</dbReference>
<keyword evidence="3" id="KW-1185">Reference proteome</keyword>
<dbReference type="EMBL" id="LR743596">
    <property type="protein sequence ID" value="CAA2625427.1"/>
    <property type="molecule type" value="Genomic_DNA"/>
</dbReference>
<evidence type="ECO:0000313" key="3">
    <source>
        <dbReference type="Proteomes" id="UP000663760"/>
    </source>
</evidence>
<organism evidence="2 3">
    <name type="scientific">Spirodela intermedia</name>
    <name type="common">Intermediate duckweed</name>
    <dbReference type="NCBI Taxonomy" id="51605"/>
    <lineage>
        <taxon>Eukaryota</taxon>
        <taxon>Viridiplantae</taxon>
        <taxon>Streptophyta</taxon>
        <taxon>Embryophyta</taxon>
        <taxon>Tracheophyta</taxon>
        <taxon>Spermatophyta</taxon>
        <taxon>Magnoliopsida</taxon>
        <taxon>Liliopsida</taxon>
        <taxon>Araceae</taxon>
        <taxon>Lemnoideae</taxon>
        <taxon>Spirodela</taxon>
    </lineage>
</organism>
<dbReference type="AlphaFoldDB" id="A0A7I8KVP6"/>